<organism evidence="3 4">
    <name type="scientific">Streptomyces antimicrobicus</name>
    <dbReference type="NCBI Taxonomy" id="2883108"/>
    <lineage>
        <taxon>Bacteria</taxon>
        <taxon>Bacillati</taxon>
        <taxon>Actinomycetota</taxon>
        <taxon>Actinomycetes</taxon>
        <taxon>Kitasatosporales</taxon>
        <taxon>Streptomycetaceae</taxon>
        <taxon>Streptomyces</taxon>
    </lineage>
</organism>
<evidence type="ECO:0000259" key="2">
    <source>
        <dbReference type="Pfam" id="PF13845"/>
    </source>
</evidence>
<sequence>MSRLPRTPHSRAVHGAALAFALFLGLSGTGPAFGAFAVDTDDIEVGDCFNTGADIKGAAPAPLSVDVVPCEEPHQSEAFAVFDLPDGPHPGEEKVIATADEKCGGEELSDYVGADAKLPDTIRGYYYYPHSVNWTEGDRSITCFLADSAGPSTGSLRTSAP</sequence>
<dbReference type="Proteomes" id="UP001199054">
    <property type="component" value="Unassembled WGS sequence"/>
</dbReference>
<evidence type="ECO:0000256" key="1">
    <source>
        <dbReference type="SAM" id="SignalP"/>
    </source>
</evidence>
<keyword evidence="4" id="KW-1185">Reference proteome</keyword>
<protein>
    <submittedName>
        <fullName evidence="3">Septum formation family protein</fullName>
    </submittedName>
</protein>
<feature type="signal peptide" evidence="1">
    <location>
        <begin position="1"/>
        <end position="34"/>
    </location>
</feature>
<dbReference type="InterPro" id="IPR026004">
    <property type="entry name" value="Septum_form"/>
</dbReference>
<feature type="domain" description="Septum formation-related" evidence="2">
    <location>
        <begin position="46"/>
        <end position="143"/>
    </location>
</feature>
<dbReference type="RefSeq" id="WP_226724361.1">
    <property type="nucleotide sequence ID" value="NZ_JAJAUY010000002.1"/>
</dbReference>
<accession>A0ABS8B024</accession>
<gene>
    <name evidence="3" type="ORF">LG632_00945</name>
</gene>
<proteinExistence type="predicted"/>
<reference evidence="3 4" key="1">
    <citation type="submission" date="2021-10" db="EMBL/GenBank/DDBJ databases">
        <title>Streptomyces sp. strain SMC 277, a novel streptomycete isolated from soil.</title>
        <authorList>
            <person name="Chanama M."/>
        </authorList>
    </citation>
    <scope>NUCLEOTIDE SEQUENCE [LARGE SCALE GENOMIC DNA]</scope>
    <source>
        <strain evidence="3 4">SMC 277</strain>
    </source>
</reference>
<dbReference type="EMBL" id="JAJAUY010000002">
    <property type="protein sequence ID" value="MCB5177959.1"/>
    <property type="molecule type" value="Genomic_DNA"/>
</dbReference>
<evidence type="ECO:0000313" key="4">
    <source>
        <dbReference type="Proteomes" id="UP001199054"/>
    </source>
</evidence>
<feature type="chain" id="PRO_5046230094" evidence="1">
    <location>
        <begin position="35"/>
        <end position="161"/>
    </location>
</feature>
<keyword evidence="1" id="KW-0732">Signal</keyword>
<dbReference type="Pfam" id="PF13845">
    <property type="entry name" value="Septum_form"/>
    <property type="match status" value="1"/>
</dbReference>
<name>A0ABS8B024_9ACTN</name>
<evidence type="ECO:0000313" key="3">
    <source>
        <dbReference type="EMBL" id="MCB5177959.1"/>
    </source>
</evidence>
<comment type="caution">
    <text evidence="3">The sequence shown here is derived from an EMBL/GenBank/DDBJ whole genome shotgun (WGS) entry which is preliminary data.</text>
</comment>